<evidence type="ECO:0008006" key="4">
    <source>
        <dbReference type="Google" id="ProtNLM"/>
    </source>
</evidence>
<name>A0A5B8Z2S8_CYTDA</name>
<dbReference type="Pfam" id="PF14036">
    <property type="entry name" value="YlaH"/>
    <property type="match status" value="1"/>
</dbReference>
<dbReference type="STRING" id="1742359.GCA_001439625_00259"/>
<organism evidence="2 3">
    <name type="scientific">Cytobacillus dafuensis</name>
    <name type="common">Bacillus dafuensis</name>
    <dbReference type="NCBI Taxonomy" id="1742359"/>
    <lineage>
        <taxon>Bacteria</taxon>
        <taxon>Bacillati</taxon>
        <taxon>Bacillota</taxon>
        <taxon>Bacilli</taxon>
        <taxon>Bacillales</taxon>
        <taxon>Bacillaceae</taxon>
        <taxon>Cytobacillus</taxon>
    </lineage>
</organism>
<feature type="transmembrane region" description="Helical" evidence="1">
    <location>
        <begin position="24"/>
        <end position="43"/>
    </location>
</feature>
<dbReference type="Proteomes" id="UP000321555">
    <property type="component" value="Chromosome"/>
</dbReference>
<feature type="transmembrane region" description="Helical" evidence="1">
    <location>
        <begin position="55"/>
        <end position="74"/>
    </location>
</feature>
<evidence type="ECO:0000256" key="1">
    <source>
        <dbReference type="SAM" id="Phobius"/>
    </source>
</evidence>
<keyword evidence="1" id="KW-0472">Membrane</keyword>
<sequence>MGVDINEHLSFFAALFKVQENSTLGMWLLYLTIVVLCIIVFKLGFAPKLPIGKSIIIYLFLLLGCTILTFFAVFLPITEGLVVAALILVVYKIRLHQSKKQEGKEI</sequence>
<gene>
    <name evidence="2" type="ORF">FSZ17_09090</name>
</gene>
<dbReference type="EMBL" id="CP042593">
    <property type="protein sequence ID" value="QED47392.1"/>
    <property type="molecule type" value="Genomic_DNA"/>
</dbReference>
<dbReference type="KEGG" id="bda:FSZ17_09090"/>
<dbReference type="AlphaFoldDB" id="A0A5B8Z2S8"/>
<reference evidence="3" key="1">
    <citation type="submission" date="2019-08" db="EMBL/GenBank/DDBJ databases">
        <authorList>
            <person name="Zheng X."/>
        </authorList>
    </citation>
    <scope>NUCLEOTIDE SEQUENCE [LARGE SCALE GENOMIC DNA]</scope>
    <source>
        <strain evidence="3">FJAT-25496</strain>
    </source>
</reference>
<accession>A0A5B8Z2S8</accession>
<dbReference type="RefSeq" id="WP_057769550.1">
    <property type="nucleotide sequence ID" value="NZ_CP042593.1"/>
</dbReference>
<dbReference type="OrthoDB" id="2680377at2"/>
<keyword evidence="3" id="KW-1185">Reference proteome</keyword>
<keyword evidence="1" id="KW-1133">Transmembrane helix</keyword>
<protein>
    <recommendedName>
        <fullName evidence="4">YlaH-like family protein</fullName>
    </recommendedName>
</protein>
<evidence type="ECO:0000313" key="2">
    <source>
        <dbReference type="EMBL" id="QED47392.1"/>
    </source>
</evidence>
<evidence type="ECO:0000313" key="3">
    <source>
        <dbReference type="Proteomes" id="UP000321555"/>
    </source>
</evidence>
<proteinExistence type="predicted"/>
<dbReference type="InterPro" id="IPR025620">
    <property type="entry name" value="YlaH"/>
</dbReference>
<keyword evidence="1" id="KW-0812">Transmembrane</keyword>